<reference evidence="2 3" key="1">
    <citation type="journal article" date="2016" name="Nat. Commun.">
        <title>Thousands of microbial genomes shed light on interconnected biogeochemical processes in an aquifer system.</title>
        <authorList>
            <person name="Anantharaman K."/>
            <person name="Brown C.T."/>
            <person name="Hug L.A."/>
            <person name="Sharon I."/>
            <person name="Castelle C.J."/>
            <person name="Probst A.J."/>
            <person name="Thomas B.C."/>
            <person name="Singh A."/>
            <person name="Wilkins M.J."/>
            <person name="Karaoz U."/>
            <person name="Brodie E.L."/>
            <person name="Williams K.H."/>
            <person name="Hubbard S.S."/>
            <person name="Banfield J.F."/>
        </authorList>
    </citation>
    <scope>NUCLEOTIDE SEQUENCE [LARGE SCALE GENOMIC DNA]</scope>
</reference>
<dbReference type="Proteomes" id="UP000176751">
    <property type="component" value="Unassembled WGS sequence"/>
</dbReference>
<dbReference type="EMBL" id="MFCA01000013">
    <property type="protein sequence ID" value="OGE02509.1"/>
    <property type="molecule type" value="Genomic_DNA"/>
</dbReference>
<feature type="region of interest" description="Disordered" evidence="1">
    <location>
        <begin position="1"/>
        <end position="32"/>
    </location>
</feature>
<proteinExistence type="predicted"/>
<feature type="compositionally biased region" description="Basic and acidic residues" evidence="1">
    <location>
        <begin position="1"/>
        <end position="15"/>
    </location>
</feature>
<dbReference type="STRING" id="1797737.A2196_01625"/>
<protein>
    <submittedName>
        <fullName evidence="2">Uncharacterized protein</fullName>
    </submittedName>
</protein>
<dbReference type="AlphaFoldDB" id="A0A1F5HEM1"/>
<evidence type="ECO:0000256" key="1">
    <source>
        <dbReference type="SAM" id="MobiDB-lite"/>
    </source>
</evidence>
<accession>A0A1F5HEM1</accession>
<gene>
    <name evidence="2" type="ORF">A2196_01625</name>
</gene>
<evidence type="ECO:0000313" key="3">
    <source>
        <dbReference type="Proteomes" id="UP000176751"/>
    </source>
</evidence>
<name>A0A1F5HEM1_9BACT</name>
<evidence type="ECO:0000313" key="2">
    <source>
        <dbReference type="EMBL" id="OGE02509.1"/>
    </source>
</evidence>
<sequence length="72" mass="8192">MVKDSKVKMDKEAGERSVQPEQGAVEPADPVIGSQEISEGNLSLNFRRFIRAFFKRRRGVLEKLEQSDRNGE</sequence>
<organism evidence="2 3">
    <name type="scientific">Candidatus Curtissbacteria bacterium RIFOXYA1_FULL_41_14</name>
    <dbReference type="NCBI Taxonomy" id="1797737"/>
    <lineage>
        <taxon>Bacteria</taxon>
        <taxon>Candidatus Curtissiibacteriota</taxon>
    </lineage>
</organism>
<comment type="caution">
    <text evidence="2">The sequence shown here is derived from an EMBL/GenBank/DDBJ whole genome shotgun (WGS) entry which is preliminary data.</text>
</comment>